<keyword evidence="5 12" id="KW-0808">Transferase</keyword>
<feature type="transmembrane region" description="Helical" evidence="10">
    <location>
        <begin position="120"/>
        <end position="140"/>
    </location>
</feature>
<feature type="region of interest" description="Disordered" evidence="11">
    <location>
        <begin position="1"/>
        <end position="36"/>
    </location>
</feature>
<keyword evidence="4 10" id="KW-0328">Glycosyltransferase</keyword>
<keyword evidence="9 10" id="KW-0472">Membrane</keyword>
<comment type="pathway">
    <text evidence="2">Protein modification; protein glycosylation.</text>
</comment>
<evidence type="ECO:0000256" key="9">
    <source>
        <dbReference type="ARBA" id="ARBA00023136"/>
    </source>
</evidence>
<dbReference type="InterPro" id="IPR005599">
    <property type="entry name" value="GPI_mannosylTrfase"/>
</dbReference>
<dbReference type="AlphaFoldDB" id="A0A6F9D6G8"/>
<evidence type="ECO:0000313" key="12">
    <source>
        <dbReference type="EMBL" id="CAB3221238.1"/>
    </source>
</evidence>
<dbReference type="EC" id="2.4.1.-" evidence="10"/>
<evidence type="ECO:0000256" key="11">
    <source>
        <dbReference type="SAM" id="MobiDB-lite"/>
    </source>
</evidence>
<organism evidence="12">
    <name type="scientific">Phallusia mammillata</name>
    <dbReference type="NCBI Taxonomy" id="59560"/>
    <lineage>
        <taxon>Eukaryota</taxon>
        <taxon>Metazoa</taxon>
        <taxon>Chordata</taxon>
        <taxon>Tunicata</taxon>
        <taxon>Ascidiacea</taxon>
        <taxon>Phlebobranchia</taxon>
        <taxon>Ascidiidae</taxon>
        <taxon>Phallusia</taxon>
    </lineage>
</organism>
<feature type="transmembrane region" description="Helical" evidence="10">
    <location>
        <begin position="97"/>
        <end position="114"/>
    </location>
</feature>
<dbReference type="Pfam" id="PF03901">
    <property type="entry name" value="Glyco_transf_22"/>
    <property type="match status" value="1"/>
</dbReference>
<proteinExistence type="evidence at transcript level"/>
<accession>A0A6F9D6G8</accession>
<keyword evidence="6 10" id="KW-0812">Transmembrane</keyword>
<feature type="transmembrane region" description="Helical" evidence="10">
    <location>
        <begin position="330"/>
        <end position="348"/>
    </location>
</feature>
<evidence type="ECO:0000256" key="8">
    <source>
        <dbReference type="ARBA" id="ARBA00022989"/>
    </source>
</evidence>
<feature type="transmembrane region" description="Helical" evidence="10">
    <location>
        <begin position="198"/>
        <end position="222"/>
    </location>
</feature>
<feature type="transmembrane region" description="Helical" evidence="10">
    <location>
        <begin position="294"/>
        <end position="318"/>
    </location>
</feature>
<keyword evidence="7 10" id="KW-0256">Endoplasmic reticulum</keyword>
<sequence>MKHRKGIYLKTAPQKETDETVSSDDESEKSSSKTSEVWLPESNTAFRLLMSANLCSALLNNITDCDETYNYWEPLHHLITDEGFQTWEYSPTYAIRSWGYIYLHYMLTWIHMGFLNNKLLTFYFIRMILGLTCTLCEVQFFEGVSLRFGNNVARLVLGFLLFGSGMFISATAFLPSSFCMYMTLLFFGSWMKGNLNHALLAVAAGAILAWPFSVALGIPLAVDIVIRRQKYFFFFKWCAIALITMQLPCVIIDSYYYAKTVFASINILLYNVFSTHGPDIYGVEPFSYYMINGFLNFNIVFILALLSFIVIPISEMIIKSKFKGYQPPTLLLVFTLSTLLIWFGIFFTRPHKEERFLFPVYPLICLAAALCIATVQKLYCVIGLRKYLTEQWMTVATLVIFALLSLSRSFAVFQGYHGSMDLYPKMHQLASKIDSTGRTINVCIGKEWHRFPSSFFLPENFKLQFIESEFRGQLPQYFAAPGAEGTTAVRTNFNDQNLEEKTRYVPIDSCHFLIDFNNGLATRREPLFGNDTSRWSVVEEVNFLSAHNSTSRFFRAFFVPYFFWERNTFGKYQLLRSKTKKFKKKRSN</sequence>
<evidence type="ECO:0000256" key="10">
    <source>
        <dbReference type="RuleBase" id="RU363075"/>
    </source>
</evidence>
<evidence type="ECO:0000256" key="1">
    <source>
        <dbReference type="ARBA" id="ARBA00004477"/>
    </source>
</evidence>
<comment type="similarity">
    <text evidence="3 10">Belongs to the glycosyltransferase 22 family.</text>
</comment>
<evidence type="ECO:0000256" key="4">
    <source>
        <dbReference type="ARBA" id="ARBA00022676"/>
    </source>
</evidence>
<dbReference type="PANTHER" id="PTHR22760:SF2">
    <property type="entry name" value="ALPHA-1,2-MANNOSYLTRANSFERASE ALG9"/>
    <property type="match status" value="1"/>
</dbReference>
<keyword evidence="8 10" id="KW-1133">Transmembrane helix</keyword>
<dbReference type="GO" id="GO:0006487">
    <property type="term" value="P:protein N-linked glycosylation"/>
    <property type="evidence" value="ECO:0007669"/>
    <property type="project" value="TreeGrafter"/>
</dbReference>
<gene>
    <name evidence="12" type="primary">Alg9</name>
</gene>
<reference evidence="12" key="1">
    <citation type="submission" date="2020-04" db="EMBL/GenBank/DDBJ databases">
        <authorList>
            <person name="Neveu A P."/>
        </authorList>
    </citation>
    <scope>NUCLEOTIDE SEQUENCE</scope>
    <source>
        <tissue evidence="12">Whole embryo</tissue>
    </source>
</reference>
<evidence type="ECO:0000256" key="5">
    <source>
        <dbReference type="ARBA" id="ARBA00022679"/>
    </source>
</evidence>
<comment type="subcellular location">
    <subcellularLocation>
        <location evidence="1 10">Endoplasmic reticulum membrane</location>
        <topology evidence="1 10">Multi-pass membrane protein</topology>
    </subcellularLocation>
</comment>
<evidence type="ECO:0000256" key="3">
    <source>
        <dbReference type="ARBA" id="ARBA00007063"/>
    </source>
</evidence>
<dbReference type="GO" id="GO:0000026">
    <property type="term" value="F:alpha-1,2-mannosyltransferase activity"/>
    <property type="evidence" value="ECO:0007669"/>
    <property type="project" value="TreeGrafter"/>
</dbReference>
<protein>
    <recommendedName>
        <fullName evidence="10">Mannosyltransferase</fullName>
        <ecNumber evidence="10">2.4.1.-</ecNumber>
    </recommendedName>
</protein>
<evidence type="ECO:0000256" key="2">
    <source>
        <dbReference type="ARBA" id="ARBA00004922"/>
    </source>
</evidence>
<feature type="transmembrane region" description="Helical" evidence="10">
    <location>
        <begin position="360"/>
        <end position="380"/>
    </location>
</feature>
<name>A0A6F9D6G8_9ASCI</name>
<feature type="transmembrane region" description="Helical" evidence="10">
    <location>
        <begin position="392"/>
        <end position="416"/>
    </location>
</feature>
<feature type="transmembrane region" description="Helical" evidence="10">
    <location>
        <begin position="152"/>
        <end position="178"/>
    </location>
</feature>
<dbReference type="EMBL" id="LR782867">
    <property type="protein sequence ID" value="CAB3221238.1"/>
    <property type="molecule type" value="mRNA"/>
</dbReference>
<dbReference type="GO" id="GO:0005789">
    <property type="term" value="C:endoplasmic reticulum membrane"/>
    <property type="evidence" value="ECO:0007669"/>
    <property type="project" value="UniProtKB-SubCell"/>
</dbReference>
<dbReference type="UniPathway" id="UPA00378"/>
<feature type="transmembrane region" description="Helical" evidence="10">
    <location>
        <begin position="234"/>
        <end position="258"/>
    </location>
</feature>
<evidence type="ECO:0000256" key="7">
    <source>
        <dbReference type="ARBA" id="ARBA00022824"/>
    </source>
</evidence>
<dbReference type="PANTHER" id="PTHR22760">
    <property type="entry name" value="GLYCOSYLTRANSFERASE"/>
    <property type="match status" value="1"/>
</dbReference>
<evidence type="ECO:0000256" key="6">
    <source>
        <dbReference type="ARBA" id="ARBA00022692"/>
    </source>
</evidence>